<comment type="caution">
    <text evidence="2">The sequence shown here is derived from an EMBL/GenBank/DDBJ whole genome shotgun (WGS) entry which is preliminary data.</text>
</comment>
<dbReference type="EMBL" id="BGPR01036116">
    <property type="protein sequence ID" value="GBO11173.1"/>
    <property type="molecule type" value="Genomic_DNA"/>
</dbReference>
<evidence type="ECO:0000313" key="2">
    <source>
        <dbReference type="EMBL" id="GBO11176.1"/>
    </source>
</evidence>
<accession>A0A4Y2UHS4</accession>
<name>A0A4Y2UHS4_ARAVE</name>
<dbReference type="EMBL" id="BGPR01036121">
    <property type="protein sequence ID" value="GBO11176.1"/>
    <property type="molecule type" value="Genomic_DNA"/>
</dbReference>
<evidence type="ECO:0000313" key="3">
    <source>
        <dbReference type="EMBL" id="GBO11177.1"/>
    </source>
</evidence>
<evidence type="ECO:0000313" key="4">
    <source>
        <dbReference type="Proteomes" id="UP000499080"/>
    </source>
</evidence>
<gene>
    <name evidence="3" type="ORF">AVEN_171255_1</name>
    <name evidence="1" type="ORF">AVEN_190621_1</name>
    <name evidence="2" type="ORF">AVEN_85955_1</name>
</gene>
<proteinExistence type="predicted"/>
<reference evidence="2 4" key="1">
    <citation type="journal article" date="2019" name="Sci. Rep.">
        <title>Orb-weaving spider Araneus ventricosus genome elucidates the spidroin gene catalogue.</title>
        <authorList>
            <person name="Kono N."/>
            <person name="Nakamura H."/>
            <person name="Ohtoshi R."/>
            <person name="Moran D.A.P."/>
            <person name="Shinohara A."/>
            <person name="Yoshida Y."/>
            <person name="Fujiwara M."/>
            <person name="Mori M."/>
            <person name="Tomita M."/>
            <person name="Arakawa K."/>
        </authorList>
    </citation>
    <scope>NUCLEOTIDE SEQUENCE [LARGE SCALE GENOMIC DNA]</scope>
</reference>
<dbReference type="AlphaFoldDB" id="A0A4Y2UHS4"/>
<evidence type="ECO:0000313" key="1">
    <source>
        <dbReference type="EMBL" id="GBO11173.1"/>
    </source>
</evidence>
<organism evidence="2 4">
    <name type="scientific">Araneus ventricosus</name>
    <name type="common">Orbweaver spider</name>
    <name type="synonym">Epeira ventricosa</name>
    <dbReference type="NCBI Taxonomy" id="182803"/>
    <lineage>
        <taxon>Eukaryota</taxon>
        <taxon>Metazoa</taxon>
        <taxon>Ecdysozoa</taxon>
        <taxon>Arthropoda</taxon>
        <taxon>Chelicerata</taxon>
        <taxon>Arachnida</taxon>
        <taxon>Araneae</taxon>
        <taxon>Araneomorphae</taxon>
        <taxon>Entelegynae</taxon>
        <taxon>Araneoidea</taxon>
        <taxon>Araneidae</taxon>
        <taxon>Araneus</taxon>
    </lineage>
</organism>
<protein>
    <submittedName>
        <fullName evidence="2">Uncharacterized protein</fullName>
    </submittedName>
</protein>
<dbReference type="EMBL" id="BGPR01036122">
    <property type="protein sequence ID" value="GBO11177.1"/>
    <property type="molecule type" value="Genomic_DNA"/>
</dbReference>
<dbReference type="Proteomes" id="UP000499080">
    <property type="component" value="Unassembled WGS sequence"/>
</dbReference>
<sequence length="161" mass="18629">MNKLFKHFLKICIPLCLDKLVILFTIKAINAFKYFALTSQVIILQTPPKQQKTTKAFGKHLNKTWRSLPKRRGTSTFQTTPESRNRIIPPYCLNGKGRSFHLAEMEFNSYPFSSGRELCSYKCAPRKLLRRKKDDSGKTLFQNVTPFPSRLQRESIVLCAN</sequence>
<keyword evidence="4" id="KW-1185">Reference proteome</keyword>